<sequence length="179" mass="19446">MSNKIVDSLAESHRALGGLADQLRRTVRPEDASRLFRQFALALGGHLGMMNKVVYPSLQNQDPDQREAQAALMLGHTRLAQSLADLLTLKPDSSAFADSLRDLLEASCETIAREEEVLFPMLGTLDDSQVLAMTLDADTYLAPLAEPEPDPADVKFSSDWLEEARLLLGTLPTATAPSA</sequence>
<dbReference type="AlphaFoldDB" id="A0A3N7HPX9"/>
<evidence type="ECO:0000259" key="1">
    <source>
        <dbReference type="Pfam" id="PF01814"/>
    </source>
</evidence>
<evidence type="ECO:0000313" key="2">
    <source>
        <dbReference type="EMBL" id="RQP22811.1"/>
    </source>
</evidence>
<dbReference type="EMBL" id="QUSW01000006">
    <property type="protein sequence ID" value="RQP22811.1"/>
    <property type="molecule type" value="Genomic_DNA"/>
</dbReference>
<reference evidence="2 3" key="2">
    <citation type="submission" date="2018-12" db="EMBL/GenBank/DDBJ databases">
        <title>Rhizobacter gummiphilus sp. nov., a rubber-degrading bacterium isolated from the soil of a botanical garden in Japan.</title>
        <authorList>
            <person name="Shunsuke S.S."/>
        </authorList>
    </citation>
    <scope>NUCLEOTIDE SEQUENCE [LARGE SCALE GENOMIC DNA]</scope>
    <source>
        <strain evidence="2 3">S-16</strain>
    </source>
</reference>
<dbReference type="Proteomes" id="UP000267464">
    <property type="component" value="Unassembled WGS sequence"/>
</dbReference>
<dbReference type="InterPro" id="IPR012312">
    <property type="entry name" value="Hemerythrin-like"/>
</dbReference>
<dbReference type="PANTHER" id="PTHR35585">
    <property type="entry name" value="HHE DOMAIN PROTEIN (AFU_ORTHOLOGUE AFUA_4G00730)"/>
    <property type="match status" value="1"/>
</dbReference>
<name>A0A3N7HPX9_9BURK</name>
<dbReference type="Gene3D" id="1.20.120.520">
    <property type="entry name" value="nmb1532 protein domain like"/>
    <property type="match status" value="1"/>
</dbReference>
<reference evidence="2 3" key="1">
    <citation type="submission" date="2018-08" db="EMBL/GenBank/DDBJ databases">
        <authorList>
            <person name="Khan S.A."/>
            <person name="Jeon C.O."/>
            <person name="Chun B.H."/>
            <person name="Jeong S.E."/>
        </authorList>
    </citation>
    <scope>NUCLEOTIDE SEQUENCE [LARGE SCALE GENOMIC DNA]</scope>
    <source>
        <strain evidence="2 3">S-16</strain>
    </source>
</reference>
<dbReference type="Pfam" id="PF01814">
    <property type="entry name" value="Hemerythrin"/>
    <property type="match status" value="1"/>
</dbReference>
<feature type="domain" description="Hemerythrin-like" evidence="1">
    <location>
        <begin position="5"/>
        <end position="122"/>
    </location>
</feature>
<organism evidence="2 3">
    <name type="scientific">Piscinibacter terrae</name>
    <dbReference type="NCBI Taxonomy" id="2496871"/>
    <lineage>
        <taxon>Bacteria</taxon>
        <taxon>Pseudomonadati</taxon>
        <taxon>Pseudomonadota</taxon>
        <taxon>Betaproteobacteria</taxon>
        <taxon>Burkholderiales</taxon>
        <taxon>Sphaerotilaceae</taxon>
        <taxon>Piscinibacter</taxon>
    </lineage>
</organism>
<evidence type="ECO:0000313" key="3">
    <source>
        <dbReference type="Proteomes" id="UP000267464"/>
    </source>
</evidence>
<proteinExistence type="predicted"/>
<protein>
    <submittedName>
        <fullName evidence="2">Hemerythrin domain-containing protein</fullName>
    </submittedName>
</protein>
<comment type="caution">
    <text evidence="2">The sequence shown here is derived from an EMBL/GenBank/DDBJ whole genome shotgun (WGS) entry which is preliminary data.</text>
</comment>
<dbReference type="PANTHER" id="PTHR35585:SF1">
    <property type="entry name" value="HHE DOMAIN PROTEIN (AFU_ORTHOLOGUE AFUA_4G00730)"/>
    <property type="match status" value="1"/>
</dbReference>
<dbReference type="RefSeq" id="WP_124542385.1">
    <property type="nucleotide sequence ID" value="NZ_QUSW01000006.1"/>
</dbReference>
<gene>
    <name evidence="2" type="ORF">DZC73_21200</name>
</gene>
<accession>A0A3N7HPX9</accession>
<keyword evidence="3" id="KW-1185">Reference proteome</keyword>